<dbReference type="EMBL" id="JACBJI010000001">
    <property type="protein sequence ID" value="NYA69568.1"/>
    <property type="molecule type" value="Genomic_DNA"/>
</dbReference>
<sequence>MLLLQDICYAHPNKDVLFTHINLYLGKGEKASLIGRNGSGKSTLLKIAAGLLSATEGRIKVEGTLYYVPQVYGQFDAMTVAETLHIDKKINAYREILGGNPTEYNLEILDDDWSIEERFHQALQDWRLDGIGPDRKMGSLSGGQKTKVLLSGIGLYQPDIVLLDEPGNHLDRDGRDLLYDFIGNSAQTILIVSHDRALLHRVDRTFELEKDKIVTYGGDYAFYVQQKQHETQALQRDIKSSEKALHHAREIQRESAQRQQKLDSKGKKKQQKSGLPTISMNTLRNKAENSSSKLKSVHAEKTQAIAHELSGLRKSLPERSKIKFGFDDSNLHNGKTLFKGTKINFAFSDVFLWKSDLDIEILSGERIALHGANGSGKTTLINMLLDNLEPSTGTLNRTVSKTVYVDQDYSAINDKLNVLEQLQKSNLSLKPEHEIKTELSRFLFPQNDWDKPCAALSGGERMRLLLCCLTISGQSPEVIILDEPTNNLDLENVAILTDALRAYKGTLIVVSHDAHFVADIGLQREIRLE</sequence>
<dbReference type="PANTHER" id="PTHR19211:SF6">
    <property type="entry name" value="BLL7188 PROTEIN"/>
    <property type="match status" value="1"/>
</dbReference>
<evidence type="ECO:0000256" key="3">
    <source>
        <dbReference type="ARBA" id="ARBA00022840"/>
    </source>
</evidence>
<dbReference type="AlphaFoldDB" id="A0A7Y8Y086"/>
<accession>A0A7Y8Y086</accession>
<evidence type="ECO:0000259" key="5">
    <source>
        <dbReference type="PROSITE" id="PS50893"/>
    </source>
</evidence>
<dbReference type="InterPro" id="IPR027417">
    <property type="entry name" value="P-loop_NTPase"/>
</dbReference>
<dbReference type="PROSITE" id="PS00211">
    <property type="entry name" value="ABC_TRANSPORTER_1"/>
    <property type="match status" value="1"/>
</dbReference>
<dbReference type="CDD" id="cd03221">
    <property type="entry name" value="ABCF_EF-3"/>
    <property type="match status" value="2"/>
</dbReference>
<keyword evidence="7" id="KW-1185">Reference proteome</keyword>
<evidence type="ECO:0000256" key="4">
    <source>
        <dbReference type="SAM" id="MobiDB-lite"/>
    </source>
</evidence>
<reference evidence="6 7" key="1">
    <citation type="submission" date="2020-07" db="EMBL/GenBank/DDBJ databases">
        <authorList>
            <person name="Sun Q."/>
        </authorList>
    </citation>
    <scope>NUCLEOTIDE SEQUENCE [LARGE SCALE GENOMIC DNA]</scope>
    <source>
        <strain evidence="6 7">MAH-1</strain>
    </source>
</reference>
<keyword evidence="2" id="KW-0547">Nucleotide-binding</keyword>
<dbReference type="GO" id="GO:0005524">
    <property type="term" value="F:ATP binding"/>
    <property type="evidence" value="ECO:0007669"/>
    <property type="project" value="UniProtKB-KW"/>
</dbReference>
<proteinExistence type="predicted"/>
<evidence type="ECO:0000256" key="2">
    <source>
        <dbReference type="ARBA" id="ARBA00022741"/>
    </source>
</evidence>
<keyword evidence="1" id="KW-0677">Repeat</keyword>
<dbReference type="SUPFAM" id="SSF52540">
    <property type="entry name" value="P-loop containing nucleoside triphosphate hydrolases"/>
    <property type="match status" value="2"/>
</dbReference>
<dbReference type="Gene3D" id="3.40.50.300">
    <property type="entry name" value="P-loop containing nucleotide triphosphate hydrolases"/>
    <property type="match status" value="2"/>
</dbReference>
<name>A0A7Y8Y086_9FLAO</name>
<dbReference type="PANTHER" id="PTHR19211">
    <property type="entry name" value="ATP-BINDING TRANSPORT PROTEIN-RELATED"/>
    <property type="match status" value="1"/>
</dbReference>
<dbReference type="InterPro" id="IPR003439">
    <property type="entry name" value="ABC_transporter-like_ATP-bd"/>
</dbReference>
<dbReference type="Proteomes" id="UP000535020">
    <property type="component" value="Unassembled WGS sequence"/>
</dbReference>
<gene>
    <name evidence="6" type="ORF">HZF10_01455</name>
</gene>
<feature type="region of interest" description="Disordered" evidence="4">
    <location>
        <begin position="233"/>
        <end position="294"/>
    </location>
</feature>
<dbReference type="InterPro" id="IPR050611">
    <property type="entry name" value="ABCF"/>
</dbReference>
<dbReference type="Pfam" id="PF00005">
    <property type="entry name" value="ABC_tran"/>
    <property type="match status" value="2"/>
</dbReference>
<comment type="caution">
    <text evidence="6">The sequence shown here is derived from an EMBL/GenBank/DDBJ whole genome shotgun (WGS) entry which is preliminary data.</text>
</comment>
<dbReference type="PROSITE" id="PS50893">
    <property type="entry name" value="ABC_TRANSPORTER_2"/>
    <property type="match status" value="1"/>
</dbReference>
<protein>
    <submittedName>
        <fullName evidence="6">ABC-F family ATP-binding cassette domain-containing protein</fullName>
    </submittedName>
</protein>
<keyword evidence="3 6" id="KW-0067">ATP-binding</keyword>
<evidence type="ECO:0000256" key="1">
    <source>
        <dbReference type="ARBA" id="ARBA00022737"/>
    </source>
</evidence>
<feature type="compositionally biased region" description="Basic and acidic residues" evidence="4">
    <location>
        <begin position="236"/>
        <end position="265"/>
    </location>
</feature>
<dbReference type="InterPro" id="IPR017871">
    <property type="entry name" value="ABC_transporter-like_CS"/>
</dbReference>
<dbReference type="GO" id="GO:0016887">
    <property type="term" value="F:ATP hydrolysis activity"/>
    <property type="evidence" value="ECO:0007669"/>
    <property type="project" value="InterPro"/>
</dbReference>
<dbReference type="InterPro" id="IPR003593">
    <property type="entry name" value="AAA+_ATPase"/>
</dbReference>
<dbReference type="RefSeq" id="WP_176004390.1">
    <property type="nucleotide sequence ID" value="NZ_JABWMI010000002.1"/>
</dbReference>
<dbReference type="FunFam" id="3.40.50.300:FF:000011">
    <property type="entry name" value="Putative ABC transporter ATP-binding component"/>
    <property type="match status" value="1"/>
</dbReference>
<evidence type="ECO:0000313" key="7">
    <source>
        <dbReference type="Proteomes" id="UP000535020"/>
    </source>
</evidence>
<feature type="domain" description="ABC transporter" evidence="5">
    <location>
        <begin position="2"/>
        <end position="235"/>
    </location>
</feature>
<organism evidence="6 7">
    <name type="scientific">Flavobacterium agri</name>
    <dbReference type="NCBI Taxonomy" id="2743471"/>
    <lineage>
        <taxon>Bacteria</taxon>
        <taxon>Pseudomonadati</taxon>
        <taxon>Bacteroidota</taxon>
        <taxon>Flavobacteriia</taxon>
        <taxon>Flavobacteriales</taxon>
        <taxon>Flavobacteriaceae</taxon>
        <taxon>Flavobacterium</taxon>
    </lineage>
</organism>
<feature type="compositionally biased region" description="Polar residues" evidence="4">
    <location>
        <begin position="276"/>
        <end position="294"/>
    </location>
</feature>
<dbReference type="SMART" id="SM00382">
    <property type="entry name" value="AAA"/>
    <property type="match status" value="2"/>
</dbReference>
<evidence type="ECO:0000313" key="6">
    <source>
        <dbReference type="EMBL" id="NYA69568.1"/>
    </source>
</evidence>